<reference evidence="2" key="1">
    <citation type="journal article" date="2011" name="Stand. Genomic Sci.">
        <title>Genome sequence of the filamentous, gliding Thiothrix nivea neotype strain (JP2(T)).</title>
        <authorList>
            <person name="Lapidus A."/>
            <person name="Nolan M."/>
            <person name="Lucas S."/>
            <person name="Glavina Del Rio T."/>
            <person name="Tice H."/>
            <person name="Cheng J.F."/>
            <person name="Tapia R."/>
            <person name="Han C."/>
            <person name="Goodwin L."/>
            <person name="Pitluck S."/>
            <person name="Liolios K."/>
            <person name="Pagani I."/>
            <person name="Ivanova N."/>
            <person name="Huntemann M."/>
            <person name="Mavromatis K."/>
            <person name="Mikhailova N."/>
            <person name="Pati A."/>
            <person name="Chen A."/>
            <person name="Palaniappan K."/>
            <person name="Land M."/>
            <person name="Brambilla E.M."/>
            <person name="Rohde M."/>
            <person name="Abt B."/>
            <person name="Verbarg S."/>
            <person name="Goker M."/>
            <person name="Bristow J."/>
            <person name="Eisen J.A."/>
            <person name="Markowitz V."/>
            <person name="Hugenholtz P."/>
            <person name="Kyrpides N.C."/>
            <person name="Klenk H.P."/>
            <person name="Woyke T."/>
        </authorList>
    </citation>
    <scope>NUCLEOTIDE SEQUENCE [LARGE SCALE GENOMIC DNA]</scope>
    <source>
        <strain evidence="2">ATCC 35100 / DSM 5205 / JP2</strain>
    </source>
</reference>
<proteinExistence type="predicted"/>
<evidence type="ECO:0000313" key="2">
    <source>
        <dbReference type="Proteomes" id="UP000005317"/>
    </source>
</evidence>
<dbReference type="EMBL" id="JH651384">
    <property type="protein sequence ID" value="EIJ36197.1"/>
    <property type="molecule type" value="Genomic_DNA"/>
</dbReference>
<dbReference type="Proteomes" id="UP000005317">
    <property type="component" value="Unassembled WGS sequence"/>
</dbReference>
<organism evidence="1 2">
    <name type="scientific">Thiothrix nivea (strain ATCC 35100 / DSM 5205 / JP2)</name>
    <dbReference type="NCBI Taxonomy" id="870187"/>
    <lineage>
        <taxon>Bacteria</taxon>
        <taxon>Pseudomonadati</taxon>
        <taxon>Pseudomonadota</taxon>
        <taxon>Gammaproteobacteria</taxon>
        <taxon>Thiotrichales</taxon>
        <taxon>Thiotrichaceae</taxon>
        <taxon>Thiothrix</taxon>
    </lineage>
</organism>
<evidence type="ECO:0000313" key="1">
    <source>
        <dbReference type="EMBL" id="EIJ36197.1"/>
    </source>
</evidence>
<sequence precursor="true">MNMKKMRGVVDPLTLGFLLTVAIGGLGAATNANIKQAEQAQANVQVQQASVQPQAMPALAAAGK</sequence>
<dbReference type="RefSeq" id="WP_002710082.1">
    <property type="nucleotide sequence ID" value="NZ_JH651384.1"/>
</dbReference>
<name>A0A656HIC3_THINJ</name>
<dbReference type="AlphaFoldDB" id="A0A656HIC3"/>
<keyword evidence="2" id="KW-1185">Reference proteome</keyword>
<accession>A0A656HIC3</accession>
<protein>
    <submittedName>
        <fullName evidence="1">Uncharacterized protein</fullName>
    </submittedName>
</protein>
<gene>
    <name evidence="1" type="ORF">Thini_3693</name>
</gene>